<dbReference type="InterPro" id="IPR036691">
    <property type="entry name" value="Endo/exonu/phosph_ase_sf"/>
</dbReference>
<evidence type="ECO:0000313" key="2">
    <source>
        <dbReference type="Proteomes" id="UP000515154"/>
    </source>
</evidence>
<gene>
    <name evidence="3" type="primary">LOC115212183</name>
</gene>
<sequence>MTAECNSSDEKLLRITGSRKPSWNRSKLAICTYNCRSMAGWQELNHLMEERKKIRCDVLGLCETRWKTEASKRWQDGCIVRLGKAEGVRSVGGIGFIVSKEWASRVASCHFISSRIGVLNVNLSGKATLKIVQTYAPTSTSDDDEVEEFYRQLDKGLAMKSTYTVVMGDFNAKVGHGRQGEEYVGRFGMGERNERGERLATMAEARQLYIGNSLFRKRERKRWT</sequence>
<dbReference type="AlphaFoldDB" id="A0A6P7SG01"/>
<dbReference type="RefSeq" id="XP_029636883.2">
    <property type="nucleotide sequence ID" value="XM_029781023.2"/>
</dbReference>
<dbReference type="Gene3D" id="3.60.10.10">
    <property type="entry name" value="Endonuclease/exonuclease/phosphatase"/>
    <property type="match status" value="1"/>
</dbReference>
<name>A0A6P7SG01_9MOLL</name>
<dbReference type="PANTHER" id="PTHR23227">
    <property type="entry name" value="BUCENTAUR RELATED"/>
    <property type="match status" value="1"/>
</dbReference>
<evidence type="ECO:0000259" key="1">
    <source>
        <dbReference type="Pfam" id="PF03372"/>
    </source>
</evidence>
<protein>
    <submittedName>
        <fullName evidence="3">Craniofacial development protein 2-like</fullName>
    </submittedName>
</protein>
<dbReference type="SUPFAM" id="SSF56219">
    <property type="entry name" value="DNase I-like"/>
    <property type="match status" value="1"/>
</dbReference>
<dbReference type="InterPro" id="IPR005135">
    <property type="entry name" value="Endo/exonuclease/phosphatase"/>
</dbReference>
<proteinExistence type="predicted"/>
<organism evidence="2 3">
    <name type="scientific">Octopus sinensis</name>
    <name type="common">East Asian common octopus</name>
    <dbReference type="NCBI Taxonomy" id="2607531"/>
    <lineage>
        <taxon>Eukaryota</taxon>
        <taxon>Metazoa</taxon>
        <taxon>Spiralia</taxon>
        <taxon>Lophotrochozoa</taxon>
        <taxon>Mollusca</taxon>
        <taxon>Cephalopoda</taxon>
        <taxon>Coleoidea</taxon>
        <taxon>Octopodiformes</taxon>
        <taxon>Octopoda</taxon>
        <taxon>Incirrata</taxon>
        <taxon>Octopodidae</taxon>
        <taxon>Octopus</taxon>
    </lineage>
</organism>
<dbReference type="InterPro" id="IPR027124">
    <property type="entry name" value="Swc5/CFDP1/2"/>
</dbReference>
<dbReference type="PANTHER" id="PTHR23227:SF67">
    <property type="entry name" value="CRANIOFACIAL DEVELOPMENT PROTEIN 2-LIKE"/>
    <property type="match status" value="1"/>
</dbReference>
<keyword evidence="2" id="KW-1185">Reference proteome</keyword>
<dbReference type="GO" id="GO:0003824">
    <property type="term" value="F:catalytic activity"/>
    <property type="evidence" value="ECO:0007669"/>
    <property type="project" value="InterPro"/>
</dbReference>
<feature type="domain" description="Endonuclease/exonuclease/phosphatase" evidence="1">
    <location>
        <begin position="31"/>
        <end position="176"/>
    </location>
</feature>
<dbReference type="KEGG" id="osn:115212183"/>
<evidence type="ECO:0000313" key="3">
    <source>
        <dbReference type="RefSeq" id="XP_029636883.2"/>
    </source>
</evidence>
<reference evidence="3" key="1">
    <citation type="submission" date="2025-08" db="UniProtKB">
        <authorList>
            <consortium name="RefSeq"/>
        </authorList>
    </citation>
    <scope>IDENTIFICATION</scope>
</reference>
<accession>A0A6P7SG01</accession>
<dbReference type="Proteomes" id="UP000515154">
    <property type="component" value="Linkage group LG5"/>
</dbReference>
<dbReference type="Pfam" id="PF03372">
    <property type="entry name" value="Exo_endo_phos"/>
    <property type="match status" value="1"/>
</dbReference>